<dbReference type="OrthoDB" id="26681at2759"/>
<feature type="non-terminal residue" evidence="2">
    <location>
        <position position="105"/>
    </location>
</feature>
<accession>A0A8H7I337</accession>
<dbReference type="AlphaFoldDB" id="A0A8H7I337"/>
<evidence type="ECO:0000313" key="2">
    <source>
        <dbReference type="EMBL" id="KAF8715214.1"/>
    </source>
</evidence>
<evidence type="ECO:0000313" key="3">
    <source>
        <dbReference type="Proteomes" id="UP000602905"/>
    </source>
</evidence>
<dbReference type="InterPro" id="IPR056252">
    <property type="entry name" value="Alfy-like_Arm-like"/>
</dbReference>
<proteinExistence type="predicted"/>
<sequence length="105" mass="11603">MLKSLLTPLKTRFEEAVSLQSNGTPDAVPESPEDFERGARVETMRMVVQSINAVEDDTARIDLLGEASRLMLIDPATKDVFREMDGFLVLISFLSTSAFLPNSVI</sequence>
<dbReference type="Pfam" id="PF23295">
    <property type="entry name" value="Arm_4"/>
    <property type="match status" value="1"/>
</dbReference>
<organism evidence="2 3">
    <name type="scientific">Rhizoctonia solani</name>
    <dbReference type="NCBI Taxonomy" id="456999"/>
    <lineage>
        <taxon>Eukaryota</taxon>
        <taxon>Fungi</taxon>
        <taxon>Dikarya</taxon>
        <taxon>Basidiomycota</taxon>
        <taxon>Agaricomycotina</taxon>
        <taxon>Agaricomycetes</taxon>
        <taxon>Cantharellales</taxon>
        <taxon>Ceratobasidiaceae</taxon>
        <taxon>Rhizoctonia</taxon>
    </lineage>
</organism>
<comment type="caution">
    <text evidence="2">The sequence shown here is derived from an EMBL/GenBank/DDBJ whole genome shotgun (WGS) entry which is preliminary data.</text>
</comment>
<gene>
    <name evidence="2" type="ORF">RHS03_00082</name>
</gene>
<protein>
    <submittedName>
        <fullName evidence="2">Beach protein</fullName>
    </submittedName>
</protein>
<evidence type="ECO:0000259" key="1">
    <source>
        <dbReference type="Pfam" id="PF23295"/>
    </source>
</evidence>
<dbReference type="EMBL" id="JACYCD010000008">
    <property type="protein sequence ID" value="KAF8715214.1"/>
    <property type="molecule type" value="Genomic_DNA"/>
</dbReference>
<name>A0A8H7I337_9AGAM</name>
<dbReference type="Proteomes" id="UP000602905">
    <property type="component" value="Unassembled WGS sequence"/>
</dbReference>
<reference evidence="2" key="1">
    <citation type="submission" date="2020-09" db="EMBL/GenBank/DDBJ databases">
        <title>Comparative genome analyses of four rice-infecting Rhizoctonia solani isolates reveal extensive enrichment of homogalacturonan modification genes.</title>
        <authorList>
            <person name="Lee D.-Y."/>
            <person name="Jeon J."/>
            <person name="Kim K.-T."/>
            <person name="Cheong K."/>
            <person name="Song H."/>
            <person name="Choi G."/>
            <person name="Ko J."/>
            <person name="Opiyo S.O."/>
            <person name="Zuo S."/>
            <person name="Madhav S."/>
            <person name="Lee Y.-H."/>
            <person name="Wang G.-L."/>
        </authorList>
    </citation>
    <scope>NUCLEOTIDE SEQUENCE</scope>
    <source>
        <strain evidence="2">AG1-IA WGL</strain>
    </source>
</reference>
<feature type="domain" description="Alfy-like armadillo-like repeat" evidence="1">
    <location>
        <begin position="34"/>
        <end position="97"/>
    </location>
</feature>